<dbReference type="AlphaFoldDB" id="A0A6J3LU94"/>
<reference evidence="2" key="2">
    <citation type="submission" date="2020-04" db="EMBL/GenBank/DDBJ databases">
        <authorList>
            <consortium name="NCBI Genome Project"/>
        </authorList>
    </citation>
    <scope>NUCLEOTIDE SEQUENCE</scope>
    <source>
        <strain evidence="2">CBS 342.82</strain>
    </source>
</reference>
<proteinExistence type="predicted"/>
<gene>
    <name evidence="2" type="ORF">K489DRAFT_64609</name>
</gene>
<dbReference type="RefSeq" id="XP_033456391.1">
    <property type="nucleotide sequence ID" value="XM_033608798.1"/>
</dbReference>
<accession>A0A6J3LU94</accession>
<name>A0A6J3LU94_9PEZI</name>
<sequence length="116" mass="13447">MEWLLCFRKRAPRRTCLTLITHGSCHRCHLPRAIRCHRLLLHLQLKQRWSLPQDVRTVAILWLDVAQAFRSPPTMNGGRYEAFPVQVQIELYIGQASHNLLAVHPGSRRPGVTFCQ</sequence>
<reference evidence="2" key="3">
    <citation type="submission" date="2025-08" db="UniProtKB">
        <authorList>
            <consortium name="RefSeq"/>
        </authorList>
    </citation>
    <scope>IDENTIFICATION</scope>
    <source>
        <strain evidence="2">CBS 342.82</strain>
    </source>
</reference>
<evidence type="ECO:0000313" key="1">
    <source>
        <dbReference type="Proteomes" id="UP000504637"/>
    </source>
</evidence>
<keyword evidence="1" id="KW-1185">Reference proteome</keyword>
<dbReference type="GeneID" id="54366598"/>
<evidence type="ECO:0000313" key="2">
    <source>
        <dbReference type="RefSeq" id="XP_033456391.1"/>
    </source>
</evidence>
<protein>
    <submittedName>
        <fullName evidence="2">Uncharacterized protein</fullName>
    </submittedName>
</protein>
<dbReference type="Proteomes" id="UP000504637">
    <property type="component" value="Unplaced"/>
</dbReference>
<reference evidence="2" key="1">
    <citation type="submission" date="2020-01" db="EMBL/GenBank/DDBJ databases">
        <authorList>
            <consortium name="DOE Joint Genome Institute"/>
            <person name="Haridas S."/>
            <person name="Albert R."/>
            <person name="Binder M."/>
            <person name="Bloem J."/>
            <person name="Labutti K."/>
            <person name="Salamov A."/>
            <person name="Andreopoulos B."/>
            <person name="Baker S.E."/>
            <person name="Barry K."/>
            <person name="Bills G."/>
            <person name="Bluhm B.H."/>
            <person name="Cannon C."/>
            <person name="Castanera R."/>
            <person name="Culley D.E."/>
            <person name="Daum C."/>
            <person name="Ezra D."/>
            <person name="Gonzalez J.B."/>
            <person name="Henrissat B."/>
            <person name="Kuo A."/>
            <person name="Liang C."/>
            <person name="Lipzen A."/>
            <person name="Lutzoni F."/>
            <person name="Magnuson J."/>
            <person name="Mondo S."/>
            <person name="Nolan M."/>
            <person name="Ohm R."/>
            <person name="Pangilinan J."/>
            <person name="Park H.-J."/>
            <person name="Ramirez L."/>
            <person name="Alfaro M."/>
            <person name="Sun H."/>
            <person name="Tritt A."/>
            <person name="Yoshinaga Y."/>
            <person name="Zwiers L.-H."/>
            <person name="Turgeon B.G."/>
            <person name="Goodwin S.B."/>
            <person name="Spatafora J.W."/>
            <person name="Crous P.W."/>
            <person name="Grigoriev I.V."/>
        </authorList>
    </citation>
    <scope>NUCLEOTIDE SEQUENCE</scope>
    <source>
        <strain evidence="2">CBS 342.82</strain>
    </source>
</reference>
<organism evidence="2">
    <name type="scientific">Dissoconium aciculare CBS 342.82</name>
    <dbReference type="NCBI Taxonomy" id="1314786"/>
    <lineage>
        <taxon>Eukaryota</taxon>
        <taxon>Fungi</taxon>
        <taxon>Dikarya</taxon>
        <taxon>Ascomycota</taxon>
        <taxon>Pezizomycotina</taxon>
        <taxon>Dothideomycetes</taxon>
        <taxon>Dothideomycetidae</taxon>
        <taxon>Mycosphaerellales</taxon>
        <taxon>Dissoconiaceae</taxon>
        <taxon>Dissoconium</taxon>
    </lineage>
</organism>